<reference evidence="1 2" key="1">
    <citation type="journal article" date="2021" name="Front. Genet.">
        <title>Chromosome-Level Genome Assembly Reveals Significant Gene Expansion in the Toll and IMD Signaling Pathways of Dendrolimus kikuchii.</title>
        <authorList>
            <person name="Zhou J."/>
            <person name="Wu P."/>
            <person name="Xiong Z."/>
            <person name="Liu N."/>
            <person name="Zhao N."/>
            <person name="Ji M."/>
            <person name="Qiu Y."/>
            <person name="Yang B."/>
        </authorList>
    </citation>
    <scope>NUCLEOTIDE SEQUENCE [LARGE SCALE GENOMIC DNA]</scope>
    <source>
        <strain evidence="1">Ann1</strain>
    </source>
</reference>
<name>A0ACC1CXF7_9NEOP</name>
<sequence length="1094" mass="122969">MKAVIQIIRILVVIQLIENIRCQSFGEGDIFRYFSLGNSEDEVEPVTGYSANVLSHDANNQALASLNLQQYQVTEDFEQPDEYSRADFARTKKLFRIKNPFQHQSENVQQADNNSDQHDNSQGASNQYVSVQYSMPPDDFLQKMKAENQFYQQQLSTPPPNTGYAATPLPQYQFSTISTSTYDNNNQQSNQMQLDSKVPQTQNFFSNANNYQYSTPNTFSVENVQSTPSPYSPTPLPNNNQFVGTASNPYVSSSIPLFLSSPQNMQSYISSPYSQTAIQSSSSDYNNNRGSSTISSSSESYAKNDGNKRIQVEYYDNSVNGVNYPLQQYQSEYQPTTPTPTPSPYNTGINALSKSLQEISLSQFQNFAYPNSAQDLKTDGSADNFNSDTHRTSNFPASNVYFNYIQQDYPNQNNQKTHSQEGGQETGQTEKFSSGDFGWKLGGTKFTQNIDPNSNDQSIKTYHPSQSGNEAISQFSFHMDTGKHYNYNPISKATSENTGAQEFIKAVGKSQERSQQPQQYRDANYNFYNNNNQQPQSAALTSHRLQDNSDNQRNIYNENHNVFSFGNSQPDLVTASPIYSFNSREVNNERSNSLFDHAKALKAIVPIDVSNVVGNSEFQGKNGFEGSNRFNIFNFNREQSDQNVKQYNRPIADAYYKDKNAIYGFNIKTKPEDFAVSDNIKQYDQNTPLFSKQQQTLDLSQNIPINFASVTPSFSYNSQQETQQSHSNQQGVHRFHNQAPPNLDVFKVTDGPYRFTQGISNDNYKPNTNNFEQSGITTPLSGRINQNLNSHHLDVSSGSLNKFVTNKSPGISFGKPDSEGFSGVLPTINGFRVANPFNVDMKLVADVLKGRPTVDESHLLPFRDQFNKASPPRLDLAQLQLLLKNENIGNLASYNDGGSSLTSSYFEPYNGRLPYQGIKYSRSQEEEENIPITDSDTANNPFIGAVIDQDDTQNESEIINEPAESTAEDEESITSVNLVEEKPKKVNPPKSVGERQRHPNAIGPGRHPFQRKYPRTNGPYPFFKPPPFNKSRNKITHSKNESMNRKRRLNKPPPLRILMTAEPMYEAGSFSGIDNTPLPILLRPPPQVAEAKSD</sequence>
<accession>A0ACC1CXF7</accession>
<gene>
    <name evidence="1" type="ORF">K1T71_008358</name>
</gene>
<keyword evidence="2" id="KW-1185">Reference proteome</keyword>
<evidence type="ECO:0000313" key="1">
    <source>
        <dbReference type="EMBL" id="KAJ0176184.1"/>
    </source>
</evidence>
<organism evidence="1 2">
    <name type="scientific">Dendrolimus kikuchii</name>
    <dbReference type="NCBI Taxonomy" id="765133"/>
    <lineage>
        <taxon>Eukaryota</taxon>
        <taxon>Metazoa</taxon>
        <taxon>Ecdysozoa</taxon>
        <taxon>Arthropoda</taxon>
        <taxon>Hexapoda</taxon>
        <taxon>Insecta</taxon>
        <taxon>Pterygota</taxon>
        <taxon>Neoptera</taxon>
        <taxon>Endopterygota</taxon>
        <taxon>Lepidoptera</taxon>
        <taxon>Glossata</taxon>
        <taxon>Ditrysia</taxon>
        <taxon>Bombycoidea</taxon>
        <taxon>Lasiocampidae</taxon>
        <taxon>Dendrolimus</taxon>
    </lineage>
</organism>
<evidence type="ECO:0000313" key="2">
    <source>
        <dbReference type="Proteomes" id="UP000824533"/>
    </source>
</evidence>
<dbReference type="EMBL" id="CM034400">
    <property type="protein sequence ID" value="KAJ0176184.1"/>
    <property type="molecule type" value="Genomic_DNA"/>
</dbReference>
<protein>
    <submittedName>
        <fullName evidence="1">Uncharacterized protein</fullName>
    </submittedName>
</protein>
<comment type="caution">
    <text evidence="1">The sequence shown here is derived from an EMBL/GenBank/DDBJ whole genome shotgun (WGS) entry which is preliminary data.</text>
</comment>
<dbReference type="Proteomes" id="UP000824533">
    <property type="component" value="Linkage Group LG14"/>
</dbReference>
<proteinExistence type="predicted"/>